<accession>A0AAF0E9Z9</accession>
<dbReference type="PANTHER" id="PTHR21506">
    <property type="entry name" value="COMPONENT OF OLIGOMERIC GOLGI COMPLEX 6"/>
    <property type="match status" value="1"/>
</dbReference>
<dbReference type="SMART" id="SM01087">
    <property type="entry name" value="COG6"/>
    <property type="match status" value="1"/>
</dbReference>
<dbReference type="PANTHER" id="PTHR21506:SF0">
    <property type="entry name" value="CONSERVED OLIGOMERIC GOLGI COMPLEX SUBUNIT 6"/>
    <property type="match status" value="1"/>
</dbReference>
<proteinExistence type="predicted"/>
<dbReference type="GO" id="GO:0017119">
    <property type="term" value="C:Golgi transport complex"/>
    <property type="evidence" value="ECO:0007669"/>
    <property type="project" value="InterPro"/>
</dbReference>
<reference evidence="2" key="1">
    <citation type="submission" date="2023-03" db="EMBL/GenBank/DDBJ databases">
        <title>Mating type loci evolution in Malassezia.</title>
        <authorList>
            <person name="Coelho M.A."/>
        </authorList>
    </citation>
    <scope>NUCLEOTIDE SEQUENCE</scope>
    <source>
        <strain evidence="2">CBS 10434</strain>
    </source>
</reference>
<dbReference type="EMBL" id="CP119912">
    <property type="protein sequence ID" value="WFD20555.1"/>
    <property type="molecule type" value="Genomic_DNA"/>
</dbReference>
<feature type="compositionally biased region" description="Pro residues" evidence="1">
    <location>
        <begin position="83"/>
        <end position="94"/>
    </location>
</feature>
<feature type="compositionally biased region" description="Basic and acidic residues" evidence="1">
    <location>
        <begin position="691"/>
        <end position="708"/>
    </location>
</feature>
<evidence type="ECO:0000313" key="3">
    <source>
        <dbReference type="Proteomes" id="UP001220961"/>
    </source>
</evidence>
<evidence type="ECO:0000313" key="2">
    <source>
        <dbReference type="EMBL" id="WFD20555.1"/>
    </source>
</evidence>
<feature type="compositionally biased region" description="Pro residues" evidence="1">
    <location>
        <begin position="46"/>
        <end position="70"/>
    </location>
</feature>
<name>A0AAF0E9Z9_9BASI</name>
<protein>
    <submittedName>
        <fullName evidence="2">Uncharacterized protein</fullName>
    </submittedName>
</protein>
<dbReference type="Proteomes" id="UP001220961">
    <property type="component" value="Chromosome 5"/>
</dbReference>
<feature type="compositionally biased region" description="Polar residues" evidence="1">
    <location>
        <begin position="23"/>
        <end position="38"/>
    </location>
</feature>
<dbReference type="AlphaFoldDB" id="A0AAF0E9Z9"/>
<sequence>MNERSYSPTSPPVSRLSLDAPRSVNSFGTETPITSPLSSGGVPALAAPPLPPMTPPPLPRPFSPALPSPPLALGDEPPTRSTVPPPHRAAPTTPPVSENSEPTSAVGDAAFRSPPMASSPPRRRMERPPPLMIPAPDDAPAIERAVSSLDSMYALDSAPTCVEDVVDYLDEDTEDTEEAADQRFLDVLDGVHSEMGRVMDEVYHTEAAIAGALFEMDAAVDSTRSLAEQYEILHFQEDIAGTRFQLAANVLRRLHIDESDAEHFLRPPDTNIDAGFFRVVRRLQEQRDDALVLSGFRRSLHTPPADSLLTIRMTRPTHVISVTEAFLRVARCRLTLWMHQQVTTMPLDAPHIPEMVTEGLQFLLSEPQSFRETLYLLSLSRIDPWVQKLERDNRITYDDDGHMVLPAALDPDHYLTALLVWLFQAVQREFHLLVSFFRPVVDCDANRRVFDPFHMLGLAAPSEAVHLTVRLLETSLMQCMRRFSEVVLRLFESLRDVPLFIRLLKIYVGVCHDLAGMYGRRTSLNDALFHAADCAPDLLRRELSRRVWSFMELGNPVAAFQSTIRLLRAVMEEAAREPHHMAHIMPVIEDTMTPPLRHLLQWHTNYANGTGTQHRLRSSSPSLRSWHSRLESMSLLHTIVRTLSPFRFHCWSMYVHMSRLAEEAALRLFDERYADLVESTRLLDLGPPVEEAPRPQAAEREAALDTRPQDPAPRRALHTGALRRARPFLRVHRRTTGAPNESDMFRLVGLTDYLAESPEHLVCPTLINDYVPPATA</sequence>
<dbReference type="InterPro" id="IPR010490">
    <property type="entry name" value="COG6"/>
</dbReference>
<feature type="region of interest" description="Disordered" evidence="1">
    <location>
        <begin position="1"/>
        <end position="135"/>
    </location>
</feature>
<keyword evidence="3" id="KW-1185">Reference proteome</keyword>
<gene>
    <name evidence="2" type="ORF">MCAP1_002802</name>
</gene>
<dbReference type="GO" id="GO:0006891">
    <property type="term" value="P:intra-Golgi vesicle-mediated transport"/>
    <property type="evidence" value="ECO:0007669"/>
    <property type="project" value="InterPro"/>
</dbReference>
<evidence type="ECO:0000256" key="1">
    <source>
        <dbReference type="SAM" id="MobiDB-lite"/>
    </source>
</evidence>
<organism evidence="2 3">
    <name type="scientific">Malassezia caprae</name>
    <dbReference type="NCBI Taxonomy" id="1381934"/>
    <lineage>
        <taxon>Eukaryota</taxon>
        <taxon>Fungi</taxon>
        <taxon>Dikarya</taxon>
        <taxon>Basidiomycota</taxon>
        <taxon>Ustilaginomycotina</taxon>
        <taxon>Malasseziomycetes</taxon>
        <taxon>Malasseziales</taxon>
        <taxon>Malasseziaceae</taxon>
        <taxon>Malassezia</taxon>
    </lineage>
</organism>
<feature type="region of interest" description="Disordered" evidence="1">
    <location>
        <begin position="686"/>
        <end position="716"/>
    </location>
</feature>